<dbReference type="RefSeq" id="WP_017748185.1">
    <property type="nucleotide sequence ID" value="NZ_KQ976354.1"/>
</dbReference>
<dbReference type="Pfam" id="PF06067">
    <property type="entry name" value="DUF932"/>
    <property type="match status" value="1"/>
</dbReference>
<dbReference type="GO" id="GO:0016787">
    <property type="term" value="F:hydrolase activity"/>
    <property type="evidence" value="ECO:0007669"/>
    <property type="project" value="UniProtKB-KW"/>
</dbReference>
<sequence length="342" mass="38582">MAHQFESGFFVAKAAWHGLGTVLNKPPTTSEAIVQAGLNWRVMEEPIYRQTDVQEQAVLQKNLIRDCDTASAVKPSAYRHILGTVNYDYVPLQNQDAFRWFDSLIEKGGVELEAAGSLQQGKRVWILAKIVSTEAAVVPGDWVRPYLLLHNSHDGSSAVWIQFTPIRVVCWNTLSGAAAHRFGDLWKKKAICIPHTLDLQAQLAKVQDLVDLTKREFHFSVEEYQAMANQELNSELFATYTGSVLGIPSPRMHPEWNQLLANFENGIGNQGKTLWDAYNAITQWLDHQRGTSDAQRLESTWFGANAQVRVKAHQVALDMVRNANKTHLYDVLKVRRREATCC</sequence>
<reference evidence="1 2" key="1">
    <citation type="journal article" date="2013" name="Genome Biol. Evol.">
        <title>Genomes of Stigonematalean cyanobacteria (subsection V) and the evolution of oxygenic photosynthesis from prokaryotes to plastids.</title>
        <authorList>
            <person name="Dagan T."/>
            <person name="Roettger M."/>
            <person name="Stucken K."/>
            <person name="Landan G."/>
            <person name="Koch R."/>
            <person name="Major P."/>
            <person name="Gould S.B."/>
            <person name="Goremykin V.V."/>
            <person name="Rippka R."/>
            <person name="Tandeau de Marsac N."/>
            <person name="Gugger M."/>
            <person name="Lockhart P.J."/>
            <person name="Allen J.F."/>
            <person name="Brune I."/>
            <person name="Maus I."/>
            <person name="Puhler A."/>
            <person name="Martin W.F."/>
        </authorList>
    </citation>
    <scope>NUCLEOTIDE SEQUENCE [LARGE SCALE GENOMIC DNA]</scope>
    <source>
        <strain evidence="1 2">PCC 7110</strain>
    </source>
</reference>
<evidence type="ECO:0000313" key="2">
    <source>
        <dbReference type="Proteomes" id="UP000076925"/>
    </source>
</evidence>
<dbReference type="InterPro" id="IPR017686">
    <property type="entry name" value="Phg/plasmid-like_prot"/>
</dbReference>
<dbReference type="STRING" id="128403.WA1_05635"/>
<organism evidence="1 2">
    <name type="scientific">Scytonema hofmannii PCC 7110</name>
    <dbReference type="NCBI Taxonomy" id="128403"/>
    <lineage>
        <taxon>Bacteria</taxon>
        <taxon>Bacillati</taxon>
        <taxon>Cyanobacteriota</taxon>
        <taxon>Cyanophyceae</taxon>
        <taxon>Nostocales</taxon>
        <taxon>Scytonemataceae</taxon>
        <taxon>Scytonema</taxon>
    </lineage>
</organism>
<dbReference type="OrthoDB" id="576140at2"/>
<dbReference type="EMBL" id="ANNX02000049">
    <property type="protein sequence ID" value="KYC35850.1"/>
    <property type="molecule type" value="Genomic_DNA"/>
</dbReference>
<name>A0A139WTV3_9CYAN</name>
<dbReference type="NCBIfam" id="TIGR03299">
    <property type="entry name" value="LGT_TIGR03299"/>
    <property type="match status" value="1"/>
</dbReference>
<keyword evidence="2" id="KW-1185">Reference proteome</keyword>
<protein>
    <submittedName>
        <fullName evidence="1">Alpha/beta hydrolase</fullName>
    </submittedName>
</protein>
<gene>
    <name evidence="1" type="ORF">WA1_05635</name>
</gene>
<proteinExistence type="predicted"/>
<dbReference type="Proteomes" id="UP000076925">
    <property type="component" value="Unassembled WGS sequence"/>
</dbReference>
<dbReference type="AlphaFoldDB" id="A0A139WTV3"/>
<comment type="caution">
    <text evidence="1">The sequence shown here is derived from an EMBL/GenBank/DDBJ whole genome shotgun (WGS) entry which is preliminary data.</text>
</comment>
<keyword evidence="1" id="KW-0378">Hydrolase</keyword>
<accession>A0A139WTV3</accession>
<evidence type="ECO:0000313" key="1">
    <source>
        <dbReference type="EMBL" id="KYC35850.1"/>
    </source>
</evidence>
<dbReference type="InterPro" id="IPR026325">
    <property type="entry name" value="DUF932"/>
</dbReference>